<protein>
    <submittedName>
        <fullName evidence="1">Uncharacterized protein</fullName>
    </submittedName>
</protein>
<feature type="non-terminal residue" evidence="1">
    <location>
        <position position="207"/>
    </location>
</feature>
<dbReference type="AlphaFoldDB" id="A0A087TBC4"/>
<sequence length="207" mass="23742">MSKSRVKCMLIVFFYGKGVIHKEFVARGQTVTGDFYARGTESARRSRAIGFSTTTTCPLTRRTPPPKFWSSSTWQHNEEADTLAKSAANDLNRNEIPTKLPASCLKKETLKTLLIKWQDRWTSESTGRRVFSFFPKVSLCQRSLSNHHTQFFSGHGPFNSYLYRFGLSDTDLCTCGMLGDPDHFIFHCELTSNFHMKKPSDQHKTKW</sequence>
<gene>
    <name evidence="1" type="ORF">X975_22085</name>
</gene>
<evidence type="ECO:0000313" key="2">
    <source>
        <dbReference type="Proteomes" id="UP000054359"/>
    </source>
</evidence>
<dbReference type="Pfam" id="PF01359">
    <property type="entry name" value="Transposase_1"/>
    <property type="match status" value="1"/>
</dbReference>
<dbReference type="OrthoDB" id="6437659at2759"/>
<name>A0A087TBC4_STEMI</name>
<organism evidence="1 2">
    <name type="scientific">Stegodyphus mimosarum</name>
    <name type="common">African social velvet spider</name>
    <dbReference type="NCBI Taxonomy" id="407821"/>
    <lineage>
        <taxon>Eukaryota</taxon>
        <taxon>Metazoa</taxon>
        <taxon>Ecdysozoa</taxon>
        <taxon>Arthropoda</taxon>
        <taxon>Chelicerata</taxon>
        <taxon>Arachnida</taxon>
        <taxon>Araneae</taxon>
        <taxon>Araneomorphae</taxon>
        <taxon>Entelegynae</taxon>
        <taxon>Eresoidea</taxon>
        <taxon>Eresidae</taxon>
        <taxon>Stegodyphus</taxon>
    </lineage>
</organism>
<keyword evidence="2" id="KW-1185">Reference proteome</keyword>
<dbReference type="Proteomes" id="UP000054359">
    <property type="component" value="Unassembled WGS sequence"/>
</dbReference>
<evidence type="ECO:0000313" key="1">
    <source>
        <dbReference type="EMBL" id="KFM62413.1"/>
    </source>
</evidence>
<dbReference type="InterPro" id="IPR001888">
    <property type="entry name" value="Transposase_1"/>
</dbReference>
<dbReference type="EMBL" id="KK114432">
    <property type="protein sequence ID" value="KFM62413.1"/>
    <property type="molecule type" value="Genomic_DNA"/>
</dbReference>
<reference evidence="1 2" key="1">
    <citation type="submission" date="2013-11" db="EMBL/GenBank/DDBJ databases">
        <title>Genome sequencing of Stegodyphus mimosarum.</title>
        <authorList>
            <person name="Bechsgaard J."/>
        </authorList>
    </citation>
    <scope>NUCLEOTIDE SEQUENCE [LARGE SCALE GENOMIC DNA]</scope>
</reference>
<proteinExistence type="predicted"/>
<accession>A0A087TBC4</accession>